<evidence type="ECO:0000259" key="1">
    <source>
        <dbReference type="Pfam" id="PF07398"/>
    </source>
</evidence>
<sequence>MTTMPFPARDYLPVLRELTGGFTGVLRTADPAAPVADCGAWTLADLGTHLGNVHRWAASVVTTGESQRQSFTNGPGTDLASWYASSAQQLLDALEAADPEDRCWHFGGAEKTKAFWYRRQVHETAVHLADARHAAGQDFALDPAVAADGVDEVLAVLMPRVTRWHPVPQLPGPVALRATDTGDVWTVHPGEPPALGPAADGAATVEAPARDLLLRLWKRTGPAPRTDGAAAAALLAAPLTP</sequence>
<dbReference type="Pfam" id="PF11716">
    <property type="entry name" value="MDMPI_N"/>
    <property type="match status" value="1"/>
</dbReference>
<dbReference type="InterPro" id="IPR017517">
    <property type="entry name" value="Maleyloyr_isom"/>
</dbReference>
<reference evidence="3 4" key="1">
    <citation type="submission" date="2023-12" db="EMBL/GenBank/DDBJ databases">
        <title>Amycolatopsis sp. V23-08.</title>
        <authorList>
            <person name="Somphong A."/>
        </authorList>
    </citation>
    <scope>NUCLEOTIDE SEQUENCE [LARGE SCALE GENOMIC DNA]</scope>
    <source>
        <strain evidence="3 4">V23-08</strain>
    </source>
</reference>
<dbReference type="Proteomes" id="UP001304298">
    <property type="component" value="Unassembled WGS sequence"/>
</dbReference>
<dbReference type="PANTHER" id="PTHR40758">
    <property type="entry name" value="CONSERVED PROTEIN"/>
    <property type="match status" value="1"/>
</dbReference>
<keyword evidence="3" id="KW-0413">Isomerase</keyword>
<dbReference type="EMBL" id="JAYFSI010000016">
    <property type="protein sequence ID" value="MEA5366648.1"/>
    <property type="molecule type" value="Genomic_DNA"/>
</dbReference>
<proteinExistence type="predicted"/>
<dbReference type="SUPFAM" id="SSF109854">
    <property type="entry name" value="DinB/YfiT-like putative metalloenzymes"/>
    <property type="match status" value="1"/>
</dbReference>
<dbReference type="InterPro" id="IPR010872">
    <property type="entry name" value="MDMPI_C-term_domain"/>
</dbReference>
<dbReference type="Pfam" id="PF07398">
    <property type="entry name" value="MDMPI_C"/>
    <property type="match status" value="1"/>
</dbReference>
<name>A0ABU5RKD1_9PSEU</name>
<evidence type="ECO:0000313" key="3">
    <source>
        <dbReference type="EMBL" id="MEA5366648.1"/>
    </source>
</evidence>
<dbReference type="InterPro" id="IPR024344">
    <property type="entry name" value="MDMPI_metal-binding"/>
</dbReference>
<feature type="domain" description="MDMPI C-terminal" evidence="1">
    <location>
        <begin position="145"/>
        <end position="233"/>
    </location>
</feature>
<gene>
    <name evidence="3" type="ORF">VA596_44455</name>
</gene>
<dbReference type="NCBIfam" id="TIGR03083">
    <property type="entry name" value="maleylpyruvate isomerase family mycothiol-dependent enzyme"/>
    <property type="match status" value="1"/>
</dbReference>
<dbReference type="GO" id="GO:0016853">
    <property type="term" value="F:isomerase activity"/>
    <property type="evidence" value="ECO:0007669"/>
    <property type="project" value="UniProtKB-KW"/>
</dbReference>
<accession>A0ABU5RKD1</accession>
<protein>
    <submittedName>
        <fullName evidence="3">Maleylpyruvate isomerase family mycothiol-dependent enzyme</fullName>
    </submittedName>
</protein>
<organism evidence="3 4">
    <name type="scientific">Amycolatopsis heterodermiae</name>
    <dbReference type="NCBI Taxonomy" id="3110235"/>
    <lineage>
        <taxon>Bacteria</taxon>
        <taxon>Bacillati</taxon>
        <taxon>Actinomycetota</taxon>
        <taxon>Actinomycetes</taxon>
        <taxon>Pseudonocardiales</taxon>
        <taxon>Pseudonocardiaceae</taxon>
        <taxon>Amycolatopsis</taxon>
    </lineage>
</organism>
<evidence type="ECO:0000313" key="4">
    <source>
        <dbReference type="Proteomes" id="UP001304298"/>
    </source>
</evidence>
<comment type="caution">
    <text evidence="3">The sequence shown here is derived from an EMBL/GenBank/DDBJ whole genome shotgun (WGS) entry which is preliminary data.</text>
</comment>
<dbReference type="InterPro" id="IPR034660">
    <property type="entry name" value="DinB/YfiT-like"/>
</dbReference>
<evidence type="ECO:0000259" key="2">
    <source>
        <dbReference type="Pfam" id="PF11716"/>
    </source>
</evidence>
<dbReference type="RefSeq" id="WP_323336020.1">
    <property type="nucleotide sequence ID" value="NZ_JAYFSI010000016.1"/>
</dbReference>
<feature type="domain" description="Mycothiol-dependent maleylpyruvate isomerase metal-binding" evidence="2">
    <location>
        <begin position="21"/>
        <end position="132"/>
    </location>
</feature>
<keyword evidence="4" id="KW-1185">Reference proteome</keyword>
<dbReference type="PANTHER" id="PTHR40758:SF1">
    <property type="entry name" value="CONSERVED PROTEIN"/>
    <property type="match status" value="1"/>
</dbReference>